<dbReference type="InterPro" id="IPR059000">
    <property type="entry name" value="ATPase_P-type_domA"/>
</dbReference>
<evidence type="ECO:0000256" key="5">
    <source>
        <dbReference type="ARBA" id="ARBA00022723"/>
    </source>
</evidence>
<dbReference type="InterPro" id="IPR044492">
    <property type="entry name" value="P_typ_ATPase_HD_dom"/>
</dbReference>
<comment type="caution">
    <text evidence="17">The sequence shown here is derived from an EMBL/GenBank/DDBJ whole genome shotgun (WGS) entry which is preliminary data.</text>
</comment>
<dbReference type="EMBL" id="JBEUSY010000151">
    <property type="protein sequence ID" value="KAL1244084.1"/>
    <property type="molecule type" value="Genomic_DNA"/>
</dbReference>
<dbReference type="Proteomes" id="UP001558632">
    <property type="component" value="Unassembled WGS sequence"/>
</dbReference>
<dbReference type="InterPro" id="IPR036412">
    <property type="entry name" value="HAD-like_sf"/>
</dbReference>
<dbReference type="PANTHER" id="PTHR24092:SF5">
    <property type="entry name" value="PHOSPHOLIPID-TRANSPORTING ATPASE"/>
    <property type="match status" value="1"/>
</dbReference>
<feature type="transmembrane region" description="Helical" evidence="13">
    <location>
        <begin position="1040"/>
        <end position="1062"/>
    </location>
</feature>
<organism evidence="17 18">
    <name type="scientific">Trichinella spiralis</name>
    <name type="common">Trichina worm</name>
    <dbReference type="NCBI Taxonomy" id="6334"/>
    <lineage>
        <taxon>Eukaryota</taxon>
        <taxon>Metazoa</taxon>
        <taxon>Ecdysozoa</taxon>
        <taxon>Nematoda</taxon>
        <taxon>Enoplea</taxon>
        <taxon>Dorylaimia</taxon>
        <taxon>Trichinellida</taxon>
        <taxon>Trichinellidae</taxon>
        <taxon>Trichinella</taxon>
    </lineage>
</organism>
<dbReference type="SFLD" id="SFLDG00002">
    <property type="entry name" value="C1.7:_P-type_atpase_like"/>
    <property type="match status" value="1"/>
</dbReference>
<evidence type="ECO:0000256" key="3">
    <source>
        <dbReference type="ARBA" id="ARBA00008109"/>
    </source>
</evidence>
<evidence type="ECO:0000256" key="11">
    <source>
        <dbReference type="ARBA" id="ARBA00023136"/>
    </source>
</evidence>
<evidence type="ECO:0000259" key="14">
    <source>
        <dbReference type="Pfam" id="PF00122"/>
    </source>
</evidence>
<dbReference type="InterPro" id="IPR023299">
    <property type="entry name" value="ATPase_P-typ_cyto_dom_N"/>
</dbReference>
<keyword evidence="4 13" id="KW-0812">Transmembrane</keyword>
<evidence type="ECO:0000256" key="4">
    <source>
        <dbReference type="ARBA" id="ARBA00022692"/>
    </source>
</evidence>
<dbReference type="InterPro" id="IPR008250">
    <property type="entry name" value="ATPase_P-typ_transduc_dom_A_sf"/>
</dbReference>
<feature type="transmembrane region" description="Helical" evidence="13">
    <location>
        <begin position="984"/>
        <end position="1001"/>
    </location>
</feature>
<dbReference type="PANTHER" id="PTHR24092">
    <property type="entry name" value="PROBABLE PHOSPHOLIPID-TRANSPORTING ATPASE"/>
    <property type="match status" value="1"/>
</dbReference>
<dbReference type="SFLD" id="SFLDS00003">
    <property type="entry name" value="Haloacid_Dehalogenase"/>
    <property type="match status" value="1"/>
</dbReference>
<evidence type="ECO:0000256" key="12">
    <source>
        <dbReference type="ARBA" id="ARBA00034036"/>
    </source>
</evidence>
<evidence type="ECO:0000313" key="17">
    <source>
        <dbReference type="EMBL" id="KAL1244084.1"/>
    </source>
</evidence>
<evidence type="ECO:0000256" key="13">
    <source>
        <dbReference type="RuleBase" id="RU362033"/>
    </source>
</evidence>
<proteinExistence type="inferred from homology"/>
<dbReference type="Pfam" id="PF00122">
    <property type="entry name" value="E1-E2_ATPase"/>
    <property type="match status" value="1"/>
</dbReference>
<dbReference type="Gene3D" id="3.40.1110.10">
    <property type="entry name" value="Calcium-transporting ATPase, cytoplasmic domain N"/>
    <property type="match status" value="1"/>
</dbReference>
<dbReference type="InterPro" id="IPR018303">
    <property type="entry name" value="ATPase_P-typ_P_site"/>
</dbReference>
<dbReference type="NCBIfam" id="TIGR01652">
    <property type="entry name" value="ATPase-Plipid"/>
    <property type="match status" value="1"/>
</dbReference>
<dbReference type="SUPFAM" id="SSF81665">
    <property type="entry name" value="Calcium ATPase, transmembrane domain M"/>
    <property type="match status" value="1"/>
</dbReference>
<dbReference type="InterPro" id="IPR023214">
    <property type="entry name" value="HAD_sf"/>
</dbReference>
<feature type="transmembrane region" description="Helical" evidence="13">
    <location>
        <begin position="953"/>
        <end position="972"/>
    </location>
</feature>
<evidence type="ECO:0000256" key="1">
    <source>
        <dbReference type="ARBA" id="ARBA00004141"/>
    </source>
</evidence>
<gene>
    <name evidence="17" type="ORF">TSPI_00644</name>
</gene>
<dbReference type="InterPro" id="IPR023298">
    <property type="entry name" value="ATPase_P-typ_TM_dom_sf"/>
</dbReference>
<evidence type="ECO:0000313" key="18">
    <source>
        <dbReference type="Proteomes" id="UP001558632"/>
    </source>
</evidence>
<evidence type="ECO:0000256" key="8">
    <source>
        <dbReference type="ARBA" id="ARBA00022842"/>
    </source>
</evidence>
<dbReference type="InterPro" id="IPR006539">
    <property type="entry name" value="P-type_ATPase_IV"/>
</dbReference>
<name>A0ABR3KTV9_TRISP</name>
<feature type="transmembrane region" description="Helical" evidence="13">
    <location>
        <begin position="1008"/>
        <end position="1034"/>
    </location>
</feature>
<dbReference type="EC" id="7.6.2.1" evidence="13"/>
<feature type="transmembrane region" description="Helical" evidence="13">
    <location>
        <begin position="365"/>
        <end position="384"/>
    </location>
</feature>
<protein>
    <recommendedName>
        <fullName evidence="13">Phospholipid-transporting ATPase</fullName>
        <ecNumber evidence="13">7.6.2.1</ecNumber>
    </recommendedName>
</protein>
<keyword evidence="9 13" id="KW-1278">Translocase</keyword>
<dbReference type="SUPFAM" id="SSF81660">
    <property type="entry name" value="Metal cation-transporting ATPase, ATP-binding domain N"/>
    <property type="match status" value="1"/>
</dbReference>
<accession>A0ABR3KTV9</accession>
<keyword evidence="6 13" id="KW-0547">Nucleotide-binding</keyword>
<feature type="transmembrane region" description="Helical" evidence="13">
    <location>
        <begin position="110"/>
        <end position="127"/>
    </location>
</feature>
<dbReference type="NCBIfam" id="TIGR01494">
    <property type="entry name" value="ATPase_P-type"/>
    <property type="match status" value="2"/>
</dbReference>
<evidence type="ECO:0000256" key="10">
    <source>
        <dbReference type="ARBA" id="ARBA00022989"/>
    </source>
</evidence>
<evidence type="ECO:0000256" key="2">
    <source>
        <dbReference type="ARBA" id="ARBA00004308"/>
    </source>
</evidence>
<dbReference type="Pfam" id="PF16209">
    <property type="entry name" value="PhoLip_ATPase_N"/>
    <property type="match status" value="1"/>
</dbReference>
<keyword evidence="7 13" id="KW-0067">ATP-binding</keyword>
<evidence type="ECO:0000256" key="6">
    <source>
        <dbReference type="ARBA" id="ARBA00022741"/>
    </source>
</evidence>
<dbReference type="SUPFAM" id="SSF56784">
    <property type="entry name" value="HAD-like"/>
    <property type="match status" value="1"/>
</dbReference>
<dbReference type="SFLD" id="SFLDF00027">
    <property type="entry name" value="p-type_atpase"/>
    <property type="match status" value="1"/>
</dbReference>
<evidence type="ECO:0000256" key="9">
    <source>
        <dbReference type="ARBA" id="ARBA00022967"/>
    </source>
</evidence>
<keyword evidence="5" id="KW-0479">Metal-binding</keyword>
<dbReference type="PRINTS" id="PR00119">
    <property type="entry name" value="CATATPASE"/>
</dbReference>
<dbReference type="Pfam" id="PF16212">
    <property type="entry name" value="PhoLip_ATPase_C"/>
    <property type="match status" value="1"/>
</dbReference>
<feature type="domain" description="P-type ATPase A" evidence="14">
    <location>
        <begin position="164"/>
        <end position="311"/>
    </location>
</feature>
<evidence type="ECO:0000259" key="16">
    <source>
        <dbReference type="Pfam" id="PF16212"/>
    </source>
</evidence>
<evidence type="ECO:0000259" key="15">
    <source>
        <dbReference type="Pfam" id="PF16209"/>
    </source>
</evidence>
<dbReference type="SUPFAM" id="SSF81653">
    <property type="entry name" value="Calcium ATPase, transduction domain A"/>
    <property type="match status" value="1"/>
</dbReference>
<comment type="subcellular location">
    <subcellularLocation>
        <location evidence="2">Endomembrane system</location>
    </subcellularLocation>
    <subcellularLocation>
        <location evidence="1 13">Membrane</location>
        <topology evidence="1 13">Multi-pass membrane protein</topology>
    </subcellularLocation>
</comment>
<sequence>MPKVYYEANVPEIEPLMVCSRNESMPNITVEPAVEFHPATTWNEGQDVQIASGSLWRRIFGHSSTSFMGRKIRLPCNRKDSIFPANKVQNQKYNILTFIPLTLCEQFKSCLNMFFLAMALSQFIPAIQVGFMYAYWGPLAFMFFITLCREGYDDLKRFKRDRELNQLKYQVLRPGGREEMKSSELVVGDVINVHKNQRIPADMVLLRTSDKTGTCFIRTDQLDGETDWKLRIACPFTQNIVNEMDFFRNDITVYAAPPNKDIHTFHGLVEKKNNPENGPFVLNVDNVLWTDTVLATGSITGVVVYTGKETQSYLKASSSSSKSSSLEHDMNIITIFSFLLMFFMALIELLLTFKVEFLSDTIVGFIRLLLLFSYVIPFSLRINLDLAKIFYAYSVSADKSNPGLLVRNSAVTEDLGRVSYMLCDKTGTLTQNCMMFKKLSFGTISYSGNALSELSELLAIAYRPTSLPEDDEHRKHAQTVREALEAIVICNNVTPTDTSIGSDDFDDMALKTAIPMITDEDYYQASSPDETALVHWARKLNVILNHRDIHQIQLIDPFENERNFKILQVFPFTSERKRMSIIVQDELTKEICLYSKGADIVIQRMVEQNDWLEEECSNLSREGLRTLAVARRVLSQQVYNEFAEAYKKAQFLLTNRNSAIEAALAKVERDMKLLCVTGVEDLLQKDVTVTLELLKSAGIKIWMLTGDKLETAMCVAKLSGLVNRSHRIVKLSPMMKMEEVKAEFDTSNNCSNKVLVISGEMAKICLERYLKQFFGYCENVSSVICFRCSPAQKAAMVRMIKGVNKSRVVAAVGDGGNDVAMITASNAGIGIVGKEGCHASMAADFSINSFSQLSPLLFTHGRYSYLRSSKLIQLIMHRGLIVSAMQFIYSYLYESVSKPIFSGMLMLLYTTLYTMMPVFSFVLSKDMKSGVLLLYPELYKEFKSVRPVNWKSFIWWVVMSGFQAAAIVYSMGRFDCDETELETTAFSALICNQLLMVFLFIDTWNWFIFFCTVLSFIIYLLTLFFVDALFNVSYVYTYSFWWKAAALTACSFGPTLFVISTVCTICQELVVERAFLLLSILLIYCFKLLGCEMMFKDNAEGVLSQPALSVGLEM</sequence>
<feature type="transmembrane region" description="Helical" evidence="13">
    <location>
        <begin position="1074"/>
        <end position="1095"/>
    </location>
</feature>
<keyword evidence="11 13" id="KW-0472">Membrane</keyword>
<keyword evidence="8 13" id="KW-0460">Magnesium</keyword>
<keyword evidence="10 13" id="KW-1133">Transmembrane helix</keyword>
<feature type="transmembrane region" description="Helical" evidence="13">
    <location>
        <begin position="904"/>
        <end position="923"/>
    </location>
</feature>
<feature type="domain" description="P-type ATPase N-terminal" evidence="15">
    <location>
        <begin position="81"/>
        <end position="130"/>
    </location>
</feature>
<comment type="catalytic activity">
    <reaction evidence="12 13">
        <text>ATP + H2O + phospholipidSide 1 = ADP + phosphate + phospholipidSide 2.</text>
        <dbReference type="EC" id="7.6.2.1"/>
    </reaction>
</comment>
<reference evidence="17 18" key="1">
    <citation type="submission" date="2024-07" db="EMBL/GenBank/DDBJ databases">
        <title>Enhanced genomic and transcriptomic resources for Trichinella pseudospiralis and T. spiralis underpin the discovery of pronounced molecular differences between stages and species.</title>
        <authorList>
            <person name="Pasi K.K."/>
            <person name="La Rosa G."/>
            <person name="Gomez-Morales M.A."/>
            <person name="Tosini F."/>
            <person name="Sumanam S."/>
            <person name="Young N.D."/>
            <person name="Chang B.C."/>
            <person name="Robin G.B."/>
        </authorList>
    </citation>
    <scope>NUCLEOTIDE SEQUENCE [LARGE SCALE GENOMIC DNA]</scope>
    <source>
        <strain evidence="17">ISS534</strain>
    </source>
</reference>
<keyword evidence="18" id="KW-1185">Reference proteome</keyword>
<feature type="domain" description="P-type ATPase C-terminal" evidence="16">
    <location>
        <begin position="841"/>
        <end position="1066"/>
    </location>
</feature>
<comment type="similarity">
    <text evidence="3 13">Belongs to the cation transport ATPase (P-type) (TC 3.A.3) family. Type IV subfamily.</text>
</comment>
<dbReference type="InterPro" id="IPR001757">
    <property type="entry name" value="P_typ_ATPase"/>
</dbReference>
<dbReference type="PROSITE" id="PS00154">
    <property type="entry name" value="ATPASE_E1_E2"/>
    <property type="match status" value="1"/>
</dbReference>
<evidence type="ECO:0000256" key="7">
    <source>
        <dbReference type="ARBA" id="ARBA00022840"/>
    </source>
</evidence>
<feature type="transmembrane region" description="Helical" evidence="13">
    <location>
        <begin position="332"/>
        <end position="353"/>
    </location>
</feature>
<dbReference type="InterPro" id="IPR032630">
    <property type="entry name" value="P_typ_ATPase_c"/>
</dbReference>
<dbReference type="InterPro" id="IPR032631">
    <property type="entry name" value="P-type_ATPase_N"/>
</dbReference>
<dbReference type="Pfam" id="PF13246">
    <property type="entry name" value="Cation_ATPase"/>
    <property type="match status" value="1"/>
</dbReference>
<dbReference type="Gene3D" id="2.70.150.10">
    <property type="entry name" value="Calcium-transporting ATPase, cytoplasmic transduction domain A"/>
    <property type="match status" value="1"/>
</dbReference>
<dbReference type="Gene3D" id="3.40.50.1000">
    <property type="entry name" value="HAD superfamily/HAD-like"/>
    <property type="match status" value="1"/>
</dbReference>